<dbReference type="KEGG" id="slut:H9L13_06865"/>
<accession>A0A7G9SF28</accession>
<dbReference type="EMBL" id="CP060718">
    <property type="protein sequence ID" value="QNN66453.1"/>
    <property type="molecule type" value="Genomic_DNA"/>
</dbReference>
<name>A0A7G9SF28_9SPHN</name>
<keyword evidence="2" id="KW-1185">Reference proteome</keyword>
<evidence type="ECO:0000313" key="1">
    <source>
        <dbReference type="EMBL" id="QNN66453.1"/>
    </source>
</evidence>
<gene>
    <name evidence="1" type="ORF">H9L13_06865</name>
</gene>
<protein>
    <submittedName>
        <fullName evidence="1">DUF2971 domain-containing protein</fullName>
    </submittedName>
</protein>
<sequence length="286" mass="31218">MVRAPPPALAHFFEPGEGTILYHYTSIAAAKGILGSQALWLSDFTRMNDPREYAYARSCFLENHRSRQRYLDMTPRLVLSAALIGLEQNTKMFIGCLSPDDNDAHQWRQYGAEGTGCAIGLDASLLAAEAGVAMRRVVYDRANFDAFSSAGFEMLQTQFEEEPNDIAALRELAQFLVCDLFAFKHPDFAREKEIRISRLLVRAESGGAWLDVGGQDQLGNALPSLEVGAREGAHGPTPFISLPLQTRRGCAIRSITLGPAIARGSTEFDELLRASAGLAVKAASPL</sequence>
<dbReference type="Pfam" id="PF11185">
    <property type="entry name" value="DUF2971"/>
    <property type="match status" value="1"/>
</dbReference>
<proteinExistence type="predicted"/>
<organism evidence="1 2">
    <name type="scientific">Sphingomonas lutea</name>
    <dbReference type="NCBI Taxonomy" id="1045317"/>
    <lineage>
        <taxon>Bacteria</taxon>
        <taxon>Pseudomonadati</taxon>
        <taxon>Pseudomonadota</taxon>
        <taxon>Alphaproteobacteria</taxon>
        <taxon>Sphingomonadales</taxon>
        <taxon>Sphingomonadaceae</taxon>
        <taxon>Sphingomonas</taxon>
    </lineage>
</organism>
<dbReference type="InterPro" id="IPR021352">
    <property type="entry name" value="DUF2971"/>
</dbReference>
<evidence type="ECO:0000313" key="2">
    <source>
        <dbReference type="Proteomes" id="UP000515971"/>
    </source>
</evidence>
<reference evidence="1 2" key="1">
    <citation type="submission" date="2020-08" db="EMBL/GenBank/DDBJ databases">
        <title>Genome sequence of Sphingomonas lutea KCTC 23642T.</title>
        <authorList>
            <person name="Hyun D.-W."/>
            <person name="Bae J.-W."/>
        </authorList>
    </citation>
    <scope>NUCLEOTIDE SEQUENCE [LARGE SCALE GENOMIC DNA]</scope>
    <source>
        <strain evidence="1 2">KCTC 23642</strain>
    </source>
</reference>
<dbReference type="RefSeq" id="WP_187537045.1">
    <property type="nucleotide sequence ID" value="NZ_BAABJT010000001.1"/>
</dbReference>
<dbReference type="AlphaFoldDB" id="A0A7G9SF28"/>
<dbReference type="Proteomes" id="UP000515971">
    <property type="component" value="Chromosome"/>
</dbReference>